<dbReference type="STRING" id="436010.A0A166GYJ7"/>
<keyword evidence="6" id="KW-1185">Reference proteome</keyword>
<dbReference type="Gene3D" id="2.130.10.10">
    <property type="entry name" value="YVTN repeat-like/Quinoprotein amine dehydrogenase"/>
    <property type="match status" value="1"/>
</dbReference>
<accession>A0A166GYJ7</accession>
<dbReference type="AlphaFoldDB" id="A0A166GYJ7"/>
<dbReference type="GO" id="GO:0000127">
    <property type="term" value="C:transcription factor TFIIIC complex"/>
    <property type="evidence" value="ECO:0007669"/>
    <property type="project" value="TreeGrafter"/>
</dbReference>
<evidence type="ECO:0000256" key="4">
    <source>
        <dbReference type="SAM" id="MobiDB-lite"/>
    </source>
</evidence>
<evidence type="ECO:0000256" key="1">
    <source>
        <dbReference type="ARBA" id="ARBA00004123"/>
    </source>
</evidence>
<feature type="region of interest" description="Disordered" evidence="4">
    <location>
        <begin position="1"/>
        <end position="125"/>
    </location>
</feature>
<feature type="compositionally biased region" description="Basic residues" evidence="4">
    <location>
        <begin position="88"/>
        <end position="100"/>
    </location>
</feature>
<dbReference type="SMART" id="SM00320">
    <property type="entry name" value="WD40"/>
    <property type="match status" value="3"/>
</dbReference>
<protein>
    <submittedName>
        <fullName evidence="5">WD40 repeat-like protein</fullName>
    </submittedName>
</protein>
<name>A0A166GYJ7_9AGAM</name>
<dbReference type="InterPro" id="IPR015943">
    <property type="entry name" value="WD40/YVTN_repeat-like_dom_sf"/>
</dbReference>
<dbReference type="InterPro" id="IPR036322">
    <property type="entry name" value="WD40_repeat_dom_sf"/>
</dbReference>
<evidence type="ECO:0000256" key="3">
    <source>
        <dbReference type="ARBA" id="ARBA00023242"/>
    </source>
</evidence>
<reference evidence="5 6" key="1">
    <citation type="journal article" date="2016" name="Mol. Biol. Evol.">
        <title>Comparative Genomics of Early-Diverging Mushroom-Forming Fungi Provides Insights into the Origins of Lignocellulose Decay Capabilities.</title>
        <authorList>
            <person name="Nagy L.G."/>
            <person name="Riley R."/>
            <person name="Tritt A."/>
            <person name="Adam C."/>
            <person name="Daum C."/>
            <person name="Floudas D."/>
            <person name="Sun H."/>
            <person name="Yadav J.S."/>
            <person name="Pangilinan J."/>
            <person name="Larsson K.H."/>
            <person name="Matsuura K."/>
            <person name="Barry K."/>
            <person name="Labutti K."/>
            <person name="Kuo R."/>
            <person name="Ohm R.A."/>
            <person name="Bhattacharya S.S."/>
            <person name="Shirouzu T."/>
            <person name="Yoshinaga Y."/>
            <person name="Martin F.M."/>
            <person name="Grigoriev I.V."/>
            <person name="Hibbett D.S."/>
        </authorList>
    </citation>
    <scope>NUCLEOTIDE SEQUENCE [LARGE SCALE GENOMIC DNA]</scope>
    <source>
        <strain evidence="5 6">CBS 109695</strain>
    </source>
</reference>
<dbReference type="PANTHER" id="PTHR15052">
    <property type="entry name" value="RNA POLYMERASE III TRANSCRIPTION INITIATION FACTOR COMPLEX SUBUNIT"/>
    <property type="match status" value="1"/>
</dbReference>
<dbReference type="EMBL" id="KV417574">
    <property type="protein sequence ID" value="KZP18295.1"/>
    <property type="molecule type" value="Genomic_DNA"/>
</dbReference>
<gene>
    <name evidence="5" type="ORF">FIBSPDRAFT_598120</name>
</gene>
<dbReference type="PANTHER" id="PTHR15052:SF2">
    <property type="entry name" value="GENERAL TRANSCRIPTION FACTOR 3C POLYPEPTIDE 2"/>
    <property type="match status" value="1"/>
</dbReference>
<comment type="subcellular location">
    <subcellularLocation>
        <location evidence="1">Nucleus</location>
    </subcellularLocation>
</comment>
<dbReference type="OrthoDB" id="4703at2759"/>
<evidence type="ECO:0000313" key="5">
    <source>
        <dbReference type="EMBL" id="KZP18295.1"/>
    </source>
</evidence>
<dbReference type="GO" id="GO:0005634">
    <property type="term" value="C:nucleus"/>
    <property type="evidence" value="ECO:0007669"/>
    <property type="project" value="UniProtKB-SubCell"/>
</dbReference>
<organism evidence="5 6">
    <name type="scientific">Athelia psychrophila</name>
    <dbReference type="NCBI Taxonomy" id="1759441"/>
    <lineage>
        <taxon>Eukaryota</taxon>
        <taxon>Fungi</taxon>
        <taxon>Dikarya</taxon>
        <taxon>Basidiomycota</taxon>
        <taxon>Agaricomycotina</taxon>
        <taxon>Agaricomycetes</taxon>
        <taxon>Agaricomycetidae</taxon>
        <taxon>Atheliales</taxon>
        <taxon>Atheliaceae</taxon>
        <taxon>Athelia</taxon>
    </lineage>
</organism>
<evidence type="ECO:0000256" key="2">
    <source>
        <dbReference type="ARBA" id="ARBA00023163"/>
    </source>
</evidence>
<keyword evidence="3" id="KW-0539">Nucleus</keyword>
<dbReference type="GO" id="GO:0006383">
    <property type="term" value="P:transcription by RNA polymerase III"/>
    <property type="evidence" value="ECO:0007669"/>
    <property type="project" value="TreeGrafter"/>
</dbReference>
<proteinExistence type="predicted"/>
<sequence length="779" mass="85277">MSRALRPRSSRPSYAATLDIGDEDDAGPSNAMMIEQDADSGSEFEAEKVDPGELEDILILDDEEDEEDDLEDDAESLAASDRPVKPLPKSKGKGKAKAKVPKPETQRTGASHPGPSLPRGSSNKMYSLPTFSIHHRHRAVPLYFPVKRVERLTQPARLFAPPQTTPTNNLTFNQNVQDRVHRGLGYNVGPGPLWELLEDRAWYKEAIEVSAEETAIEAKCRPRVHTGITVNDDWEIVDQQTASSFLPSDDVAADDGVLRPPPPLICSFGPHEKQTRTEMPMFKAHRMSEFIPESKSHVFNAGAPVWGLDWCPIHPEQREGPQYLAVAPFPSRLHSPNIGTKLARPSKACIQIWSLSPAKGDNDMDDDTEDHGQMRCALVLCTDSGPAHEIKWCPLPSHDKLSDPGPRKLGLLAGTFEDGSLSIYAVPYPPSVTSAGHDTSLPVYVRTPEPLLRLELDETSCWSLDWANSEVLAVGCTNGNIAVFNIKKALEIGDPISRLPTHYFNQHQSAIRALTWIRTPPVSASGASMDQADPTIIASGGYDGITCLTDLRDPQGTVLNRTRDVITTVTFSVYGGGTVTIDSENSIKAFSISPGMLGRGHHLLEPCGPVWSVHASDYHPQIAVGSTDGTCITTNSLRNPRRGGTVPWLIHRIYQLDYNRTSGELRMLEKFVPTEKVEKPTTQAKIKAKSLTPVNPITIQTGAWPPIVGVHRVVWNSGNGFSGASLLASATASGLCRVDNLRGRWMRDKIPYCGIENVRLEHGVMGGEDEDDELADEGD</sequence>
<dbReference type="InterPro" id="IPR001680">
    <property type="entry name" value="WD40_rpt"/>
</dbReference>
<dbReference type="InterPro" id="IPR052416">
    <property type="entry name" value="GTF3C_component"/>
</dbReference>
<feature type="compositionally biased region" description="Acidic residues" evidence="4">
    <location>
        <begin position="52"/>
        <end position="75"/>
    </location>
</feature>
<keyword evidence="2" id="KW-0804">Transcription</keyword>
<dbReference type="Proteomes" id="UP000076532">
    <property type="component" value="Unassembled WGS sequence"/>
</dbReference>
<dbReference type="SUPFAM" id="SSF50978">
    <property type="entry name" value="WD40 repeat-like"/>
    <property type="match status" value="1"/>
</dbReference>
<evidence type="ECO:0000313" key="6">
    <source>
        <dbReference type="Proteomes" id="UP000076532"/>
    </source>
</evidence>